<feature type="non-terminal residue" evidence="1">
    <location>
        <position position="95"/>
    </location>
</feature>
<proteinExistence type="predicted"/>
<name>A0AAN8IG69_TRICO</name>
<dbReference type="InterPro" id="IPR043502">
    <property type="entry name" value="DNA/RNA_pol_sf"/>
</dbReference>
<sequence length="95" mass="10431">MNPRISSGAQAYLASRLVGILTPIVVNCSTLDSLQLEMRSIQAVNSMCLGGFCFDRVLCSSLLQRLKTSIEKLESECFKLVGQQFNLDSAKQVSE</sequence>
<evidence type="ECO:0000313" key="1">
    <source>
        <dbReference type="EMBL" id="KAK5973499.1"/>
    </source>
</evidence>
<evidence type="ECO:0000313" key="2">
    <source>
        <dbReference type="Proteomes" id="UP001331761"/>
    </source>
</evidence>
<dbReference type="EMBL" id="WIXE01015410">
    <property type="protein sequence ID" value="KAK5973499.1"/>
    <property type="molecule type" value="Genomic_DNA"/>
</dbReference>
<accession>A0AAN8IG69</accession>
<comment type="caution">
    <text evidence="1">The sequence shown here is derived from an EMBL/GenBank/DDBJ whole genome shotgun (WGS) entry which is preliminary data.</text>
</comment>
<reference evidence="1 2" key="1">
    <citation type="submission" date="2019-10" db="EMBL/GenBank/DDBJ databases">
        <title>Assembly and Annotation for the nematode Trichostrongylus colubriformis.</title>
        <authorList>
            <person name="Martin J."/>
        </authorList>
    </citation>
    <scope>NUCLEOTIDE SEQUENCE [LARGE SCALE GENOMIC DNA]</scope>
    <source>
        <strain evidence="1">G859</strain>
        <tissue evidence="1">Whole worm</tissue>
    </source>
</reference>
<keyword evidence="2" id="KW-1185">Reference proteome</keyword>
<dbReference type="AlphaFoldDB" id="A0AAN8IG69"/>
<dbReference type="SUPFAM" id="SSF56672">
    <property type="entry name" value="DNA/RNA polymerases"/>
    <property type="match status" value="1"/>
</dbReference>
<dbReference type="Gene3D" id="1.20.1060.10">
    <property type="entry name" value="Taq DNA Polymerase, Chain T, domain 4"/>
    <property type="match status" value="1"/>
</dbReference>
<organism evidence="1 2">
    <name type="scientific">Trichostrongylus colubriformis</name>
    <name type="common">Black scour worm</name>
    <dbReference type="NCBI Taxonomy" id="6319"/>
    <lineage>
        <taxon>Eukaryota</taxon>
        <taxon>Metazoa</taxon>
        <taxon>Ecdysozoa</taxon>
        <taxon>Nematoda</taxon>
        <taxon>Chromadorea</taxon>
        <taxon>Rhabditida</taxon>
        <taxon>Rhabditina</taxon>
        <taxon>Rhabditomorpha</taxon>
        <taxon>Strongyloidea</taxon>
        <taxon>Trichostrongylidae</taxon>
        <taxon>Trichostrongylus</taxon>
    </lineage>
</organism>
<dbReference type="Proteomes" id="UP001331761">
    <property type="component" value="Unassembled WGS sequence"/>
</dbReference>
<gene>
    <name evidence="1" type="ORF">GCK32_004001</name>
</gene>
<protein>
    <submittedName>
        <fullName evidence="1">Uncharacterized protein</fullName>
    </submittedName>
</protein>